<dbReference type="Proteomes" id="UP000235728">
    <property type="component" value="Unassembled WGS sequence"/>
</dbReference>
<organism evidence="2 3">
    <name type="scientific">Beauveria bassiana</name>
    <name type="common">White muscardine disease fungus</name>
    <name type="synonym">Tritirachium shiotae</name>
    <dbReference type="NCBI Taxonomy" id="176275"/>
    <lineage>
        <taxon>Eukaryota</taxon>
        <taxon>Fungi</taxon>
        <taxon>Dikarya</taxon>
        <taxon>Ascomycota</taxon>
        <taxon>Pezizomycotina</taxon>
        <taxon>Sordariomycetes</taxon>
        <taxon>Hypocreomycetidae</taxon>
        <taxon>Hypocreales</taxon>
        <taxon>Cordycipitaceae</taxon>
        <taxon>Beauveria</taxon>
    </lineage>
</organism>
<protein>
    <submittedName>
        <fullName evidence="2">Uncharacterized protein</fullName>
    </submittedName>
</protein>
<sequence length="125" mass="14010">MSSWKTTVLSVGSDFKRATQTGDWSKFLDKKNDPKCSQDELKKLAQEFPEIKIVLEDSANHHQGITDEFQSVTDDLESGSADKPTAIERVRAQSERLKAERDLGELRPGVSRDSLQLSEPGIFTE</sequence>
<evidence type="ECO:0000313" key="2">
    <source>
        <dbReference type="EMBL" id="PMB69395.1"/>
    </source>
</evidence>
<dbReference type="AlphaFoldDB" id="A0A2N6NQ46"/>
<comment type="caution">
    <text evidence="2">The sequence shown here is derived from an EMBL/GenBank/DDBJ whole genome shotgun (WGS) entry which is preliminary data.</text>
</comment>
<accession>A0A2N6NQ46</accession>
<name>A0A2N6NQ46_BEABA</name>
<feature type="compositionally biased region" description="Basic and acidic residues" evidence="1">
    <location>
        <begin position="85"/>
        <end position="105"/>
    </location>
</feature>
<proteinExistence type="predicted"/>
<dbReference type="EMBL" id="MRVG01000004">
    <property type="protein sequence ID" value="PMB69395.1"/>
    <property type="molecule type" value="Genomic_DNA"/>
</dbReference>
<gene>
    <name evidence="2" type="ORF">BM221_004035</name>
</gene>
<feature type="region of interest" description="Disordered" evidence="1">
    <location>
        <begin position="64"/>
        <end position="125"/>
    </location>
</feature>
<evidence type="ECO:0000313" key="3">
    <source>
        <dbReference type="Proteomes" id="UP000235728"/>
    </source>
</evidence>
<reference evidence="2 3" key="1">
    <citation type="journal article" date="2016" name="Appl. Microbiol. Biotechnol.">
        <title>Characterization of T-DNA insertion mutants with decreased virulence in the entomopathogenic fungus Beauveria bassiana JEF-007.</title>
        <authorList>
            <person name="Kim S."/>
            <person name="Lee S.J."/>
            <person name="Nai Y.S."/>
            <person name="Yu J.S."/>
            <person name="Lee M.R."/>
            <person name="Yang Y.T."/>
            <person name="Kim J.S."/>
        </authorList>
    </citation>
    <scope>NUCLEOTIDE SEQUENCE [LARGE SCALE GENOMIC DNA]</scope>
    <source>
        <strain evidence="2 3">JEF-007</strain>
    </source>
</reference>
<evidence type="ECO:0000256" key="1">
    <source>
        <dbReference type="SAM" id="MobiDB-lite"/>
    </source>
</evidence>